<dbReference type="GO" id="GO:0006422">
    <property type="term" value="P:aspartyl-tRNA aminoacylation"/>
    <property type="evidence" value="ECO:0007669"/>
    <property type="project" value="InterPro"/>
</dbReference>
<dbReference type="GO" id="GO:0017101">
    <property type="term" value="C:aminoacyl-tRNA synthetase multienzyme complex"/>
    <property type="evidence" value="ECO:0007669"/>
    <property type="project" value="TreeGrafter"/>
</dbReference>
<keyword evidence="2" id="KW-0436">Ligase</keyword>
<dbReference type="GO" id="GO:0005829">
    <property type="term" value="C:cytosol"/>
    <property type="evidence" value="ECO:0007669"/>
    <property type="project" value="TreeGrafter"/>
</dbReference>
<dbReference type="GO" id="GO:0003723">
    <property type="term" value="F:RNA binding"/>
    <property type="evidence" value="ECO:0007669"/>
    <property type="project" value="TreeGrafter"/>
</dbReference>
<dbReference type="InterPro" id="IPR045864">
    <property type="entry name" value="aa-tRNA-synth_II/BPL/LPL"/>
</dbReference>
<organism evidence="6 7">
    <name type="scientific">Rhododendron simsii</name>
    <name type="common">Sims's rhododendron</name>
    <dbReference type="NCBI Taxonomy" id="118357"/>
    <lineage>
        <taxon>Eukaryota</taxon>
        <taxon>Viridiplantae</taxon>
        <taxon>Streptophyta</taxon>
        <taxon>Embryophyta</taxon>
        <taxon>Tracheophyta</taxon>
        <taxon>Spermatophyta</taxon>
        <taxon>Magnoliopsida</taxon>
        <taxon>eudicotyledons</taxon>
        <taxon>Gunneridae</taxon>
        <taxon>Pentapetalae</taxon>
        <taxon>asterids</taxon>
        <taxon>Ericales</taxon>
        <taxon>Ericaceae</taxon>
        <taxon>Ericoideae</taxon>
        <taxon>Rhodoreae</taxon>
        <taxon>Rhododendron</taxon>
    </lineage>
</organism>
<keyword evidence="4" id="KW-0067">ATP-binding</keyword>
<evidence type="ECO:0000313" key="6">
    <source>
        <dbReference type="EMBL" id="KAF7113901.1"/>
    </source>
</evidence>
<evidence type="ECO:0000256" key="2">
    <source>
        <dbReference type="ARBA" id="ARBA00022598"/>
    </source>
</evidence>
<dbReference type="InterPro" id="IPR004364">
    <property type="entry name" value="Aa-tRNA-synt_II"/>
</dbReference>
<feature type="domain" description="Aminoacyl-tRNA synthetase class II (D/K/N)" evidence="5">
    <location>
        <begin position="29"/>
        <end position="156"/>
    </location>
</feature>
<dbReference type="Gene3D" id="3.30.930.10">
    <property type="entry name" value="Bira Bifunctional Protein, Domain 2"/>
    <property type="match status" value="1"/>
</dbReference>
<evidence type="ECO:0000313" key="7">
    <source>
        <dbReference type="Proteomes" id="UP000626092"/>
    </source>
</evidence>
<dbReference type="AlphaFoldDB" id="A0A834FXH8"/>
<evidence type="ECO:0000256" key="4">
    <source>
        <dbReference type="ARBA" id="ARBA00022840"/>
    </source>
</evidence>
<reference evidence="6" key="1">
    <citation type="submission" date="2019-11" db="EMBL/GenBank/DDBJ databases">
        <authorList>
            <person name="Liu Y."/>
            <person name="Hou J."/>
            <person name="Li T.-Q."/>
            <person name="Guan C.-H."/>
            <person name="Wu X."/>
            <person name="Wu H.-Z."/>
            <person name="Ling F."/>
            <person name="Zhang R."/>
            <person name="Shi X.-G."/>
            <person name="Ren J.-P."/>
            <person name="Chen E.-F."/>
            <person name="Sun J.-M."/>
        </authorList>
    </citation>
    <scope>NUCLEOTIDE SEQUENCE</scope>
    <source>
        <strain evidence="6">Adult_tree_wgs_1</strain>
        <tissue evidence="6">Leaves</tissue>
    </source>
</reference>
<keyword evidence="3" id="KW-0547">Nucleotide-binding</keyword>
<evidence type="ECO:0000259" key="5">
    <source>
        <dbReference type="Pfam" id="PF00152"/>
    </source>
</evidence>
<dbReference type="Proteomes" id="UP000626092">
    <property type="component" value="Unassembled WGS sequence"/>
</dbReference>
<dbReference type="PANTHER" id="PTHR43450">
    <property type="entry name" value="ASPARTYL-TRNA SYNTHETASE"/>
    <property type="match status" value="1"/>
</dbReference>
<dbReference type="GO" id="GO:0005524">
    <property type="term" value="F:ATP binding"/>
    <property type="evidence" value="ECO:0007669"/>
    <property type="project" value="InterPro"/>
</dbReference>
<sequence>MGGGADSPPKRHDRGAIGAIEKMADHAMFEQFKLSEGYMAIHTPKLIAGSSEGGSAIFRLDYKGQLACLAQSPQLHNQMAICGDFGFVFEVGPVFRVEDSFTHRHLCEFTSLDVEMEIKEHYFDVMDIMDCLFIELFDSLNERCQKELEAIGKQYPFEPLKNLSERFHVTSQGDMEWNMLK</sequence>
<gene>
    <name evidence="6" type="ORF">RHSIM_RhsimUnG0102000</name>
</gene>
<dbReference type="EMBL" id="WJXA01000248">
    <property type="protein sequence ID" value="KAF7113901.1"/>
    <property type="molecule type" value="Genomic_DNA"/>
</dbReference>
<protein>
    <recommendedName>
        <fullName evidence="5">Aminoacyl-tRNA synthetase class II (D/K/N) domain-containing protein</fullName>
    </recommendedName>
</protein>
<dbReference type="OrthoDB" id="372395at2759"/>
<proteinExistence type="predicted"/>
<accession>A0A834FXH8</accession>
<name>A0A834FXH8_RHOSS</name>
<dbReference type="InterPro" id="IPR004523">
    <property type="entry name" value="Asp-tRNA_synthase_2"/>
</dbReference>
<comment type="caution">
    <text evidence="6">The sequence shown here is derived from an EMBL/GenBank/DDBJ whole genome shotgun (WGS) entry which is preliminary data.</text>
</comment>
<dbReference type="GO" id="GO:0004815">
    <property type="term" value="F:aspartate-tRNA ligase activity"/>
    <property type="evidence" value="ECO:0007669"/>
    <property type="project" value="InterPro"/>
</dbReference>
<dbReference type="SUPFAM" id="SSF55681">
    <property type="entry name" value="Class II aaRS and biotin synthetases"/>
    <property type="match status" value="1"/>
</dbReference>
<evidence type="ECO:0000256" key="1">
    <source>
        <dbReference type="ARBA" id="ARBA00022490"/>
    </source>
</evidence>
<dbReference type="Pfam" id="PF00152">
    <property type="entry name" value="tRNA-synt_2"/>
    <property type="match status" value="1"/>
</dbReference>
<dbReference type="PANTHER" id="PTHR43450:SF1">
    <property type="entry name" value="ASPARTATE--TRNA LIGASE, CYTOPLASMIC"/>
    <property type="match status" value="1"/>
</dbReference>
<keyword evidence="7" id="KW-1185">Reference proteome</keyword>
<keyword evidence="1" id="KW-0963">Cytoplasm</keyword>
<evidence type="ECO:0000256" key="3">
    <source>
        <dbReference type="ARBA" id="ARBA00022741"/>
    </source>
</evidence>